<feature type="domain" description="Lyase N-terminal" evidence="8">
    <location>
        <begin position="46"/>
        <end position="224"/>
    </location>
</feature>
<evidence type="ECO:0000256" key="3">
    <source>
        <dbReference type="ARBA" id="ARBA00011245"/>
    </source>
</evidence>
<comment type="cofactor">
    <cofactor evidence="1">
        <name>Ca(2+)</name>
        <dbReference type="ChEBI" id="CHEBI:29108"/>
    </cofactor>
</comment>
<keyword evidence="4" id="KW-0106">Calcium</keyword>
<accession>A0ABV5FBP0</accession>
<dbReference type="RefSeq" id="WP_379861082.1">
    <property type="nucleotide sequence ID" value="NZ_JBHMFC010000034.1"/>
</dbReference>
<evidence type="ECO:0000259" key="7">
    <source>
        <dbReference type="Pfam" id="PF02278"/>
    </source>
</evidence>
<evidence type="ECO:0000256" key="2">
    <source>
        <dbReference type="ARBA" id="ARBA00006699"/>
    </source>
</evidence>
<evidence type="ECO:0000256" key="5">
    <source>
        <dbReference type="ARBA" id="ARBA00023239"/>
    </source>
</evidence>
<dbReference type="InterPro" id="IPR039174">
    <property type="entry name" value="Chondroitin_ABC_lyase"/>
</dbReference>
<evidence type="ECO:0000313" key="11">
    <source>
        <dbReference type="Proteomes" id="UP001589585"/>
    </source>
</evidence>
<gene>
    <name evidence="10" type="ORF">ACFFU9_08995</name>
</gene>
<sequence length="1074" mass="121791">MKSYINHLVFFFILVSLKAFASPENVNTIFSSNQNNPADDLLINQFKFETKASLEIWKSEKGAMEISPLHFKDGQNALLWNYSVKDYLVVADMEGLHQATEAYKGGIPENYEPAYYPEAKYGGIKMWIYQEVPQQGNMVFQVGSDVDTAKTNPKYKFEVNLDFKGWRAVWVCFEEDAKVPDYKGENIMKSFVSFPSKEVMEPGKLFIDRFSLLSFISKKRHSDLHFVNSKTDNRSDSYKILKPYQDYLNVDFNTASPSDKNDKEVTKYSKIISDKLEFLILGDQSDHWKQRNSGIEKRVASQIKSSKMFYETLNLKMDSNSITGVPLFATRDEHIAKEGMVFQAVSQSTMFPLAMDFRMNNNLDSQEKLITLLDYFEDQGWAAGSAMGTVDHIIRLNPMAQAVFLIRDDLEKQNKLKNRVDMLAWHSRIGSIIDLDFTRGENTDKVRGAALVKLIAVLLMENGAKKDLFLKRFSEYMNHVIDFAPGYSDTIKPDFSLYHHRGTYLNSYGIHALNTMALVYWLLEDTPYSLSEKSSKILKGALMRQSDIAFGNDIHYGVGGRFPDKNQAIGANLLPAFAVMSMKNGSVDDLEFAKRYNYHYQISDPKEMVSILTPALTYSGTFGMLDLMVNLHNSLKKDYNKPSNLNISMPYSSLLVHRKEDAYATVKGYNKYIWDFETGASKGENSMGRYLSFGTLIAAQNNPENGFVGAGIDVNDGFHWAYMPGATTKALPINKVFHDNASTEKYIEGYHRSFSETTFASGLTQGENGMYAMKLRDDVTPDSDKSLFDDSFRATKSYFFIGNEIICLGSDIENADARYKTITTLFQYKYDSAKPSLYNGKPIGKSQSLKKENTEGYFTDHNGLQYIIREKGKTVLEQGPQKSLMKVKKDYVSTNKAHVKAYLDHGKSPKNGAYEYQILLNTTTAEAEKLVASKSYKVWQKSKDLHSIYHSLTGIEAYAIFNINSKIDKGHLVKTDTPILAMFKKDKERAVLSIADPDLKLKKWNHNMSRMPDDITHGASEGSVVTITLKEEWYAAGFVESILSIKQDRGQTVVQVFCKDGMGVDIPLQKRIKL</sequence>
<name>A0ABV5FBP0_9FLAO</name>
<dbReference type="PANTHER" id="PTHR37322:SF3">
    <property type="entry name" value="CHONDROITIN SULFATE ABC EXOLYASE"/>
    <property type="match status" value="1"/>
</dbReference>
<evidence type="ECO:0000259" key="9">
    <source>
        <dbReference type="Pfam" id="PF09093"/>
    </source>
</evidence>
<protein>
    <submittedName>
        <fullName evidence="10">Chondroitinase family polysaccharide lyase</fullName>
    </submittedName>
</protein>
<dbReference type="InterPro" id="IPR008929">
    <property type="entry name" value="Chondroitin_lyas"/>
</dbReference>
<feature type="domain" description="Lyase catalytic" evidence="9">
    <location>
        <begin position="301"/>
        <end position="583"/>
    </location>
</feature>
<dbReference type="EMBL" id="JBHMFC010000034">
    <property type="protein sequence ID" value="MFB9056876.1"/>
    <property type="molecule type" value="Genomic_DNA"/>
</dbReference>
<dbReference type="Gene3D" id="2.70.98.10">
    <property type="match status" value="1"/>
</dbReference>
<reference evidence="10 11" key="1">
    <citation type="submission" date="2024-09" db="EMBL/GenBank/DDBJ databases">
        <authorList>
            <person name="Sun Q."/>
            <person name="Mori K."/>
        </authorList>
    </citation>
    <scope>NUCLEOTIDE SEQUENCE [LARGE SCALE GENOMIC DNA]</scope>
    <source>
        <strain evidence="10 11">CECT 8622</strain>
    </source>
</reference>
<dbReference type="Gene3D" id="2.60.120.430">
    <property type="entry name" value="Galactose-binding lectin"/>
    <property type="match status" value="1"/>
</dbReference>
<dbReference type="InterPro" id="IPR003159">
    <property type="entry name" value="Lyase_8_central_dom"/>
</dbReference>
<dbReference type="InterPro" id="IPR011071">
    <property type="entry name" value="Lyase_8-like_C"/>
</dbReference>
<dbReference type="Gene3D" id="2.60.220.10">
    <property type="entry name" value="Polysaccharide lyase family 8-like, C-terminal"/>
    <property type="match status" value="1"/>
</dbReference>
<dbReference type="Pfam" id="PF02278">
    <property type="entry name" value="Lyase_8"/>
    <property type="match status" value="1"/>
</dbReference>
<dbReference type="InterPro" id="IPR014718">
    <property type="entry name" value="GH-type_carb-bd"/>
</dbReference>
<dbReference type="InterPro" id="IPR015177">
    <property type="entry name" value="Lyase_catalyt"/>
</dbReference>
<evidence type="ECO:0000256" key="1">
    <source>
        <dbReference type="ARBA" id="ARBA00001913"/>
    </source>
</evidence>
<proteinExistence type="inferred from homology"/>
<dbReference type="Gene3D" id="1.50.10.100">
    <property type="entry name" value="Chondroitin AC/alginate lyase"/>
    <property type="match status" value="1"/>
</dbReference>
<dbReference type="Proteomes" id="UP001589585">
    <property type="component" value="Unassembled WGS sequence"/>
</dbReference>
<evidence type="ECO:0000256" key="6">
    <source>
        <dbReference type="SAM" id="SignalP"/>
    </source>
</evidence>
<dbReference type="InterPro" id="IPR011013">
    <property type="entry name" value="Gal_mutarotase_sf_dom"/>
</dbReference>
<comment type="caution">
    <text evidence="10">The sequence shown here is derived from an EMBL/GenBank/DDBJ whole genome shotgun (WGS) entry which is preliminary data.</text>
</comment>
<dbReference type="Pfam" id="PF09092">
    <property type="entry name" value="Lyase_N"/>
    <property type="match status" value="1"/>
</dbReference>
<dbReference type="InterPro" id="IPR015176">
    <property type="entry name" value="Lyase_N"/>
</dbReference>
<dbReference type="PIRSF" id="PIRSF034515">
    <property type="entry name" value="Chondroitinase"/>
    <property type="match status" value="1"/>
</dbReference>
<comment type="similarity">
    <text evidence="2">Belongs to the polysaccharide lyase 8 family.</text>
</comment>
<feature type="signal peptide" evidence="6">
    <location>
        <begin position="1"/>
        <end position="21"/>
    </location>
</feature>
<evidence type="ECO:0000256" key="4">
    <source>
        <dbReference type="ARBA" id="ARBA00022837"/>
    </source>
</evidence>
<keyword evidence="11" id="KW-1185">Reference proteome</keyword>
<dbReference type="SUPFAM" id="SSF74650">
    <property type="entry name" value="Galactose mutarotase-like"/>
    <property type="match status" value="1"/>
</dbReference>
<dbReference type="GO" id="GO:0016829">
    <property type="term" value="F:lyase activity"/>
    <property type="evidence" value="ECO:0007669"/>
    <property type="project" value="UniProtKB-KW"/>
</dbReference>
<dbReference type="Pfam" id="PF09093">
    <property type="entry name" value="Lyase_catalyt"/>
    <property type="match status" value="1"/>
</dbReference>
<keyword evidence="5 10" id="KW-0456">Lyase</keyword>
<organism evidence="10 11">
    <name type="scientific">Mariniflexile ostreae</name>
    <dbReference type="NCBI Taxonomy" id="1520892"/>
    <lineage>
        <taxon>Bacteria</taxon>
        <taxon>Pseudomonadati</taxon>
        <taxon>Bacteroidota</taxon>
        <taxon>Flavobacteriia</taxon>
        <taxon>Flavobacteriales</taxon>
        <taxon>Flavobacteriaceae</taxon>
        <taxon>Mariniflexile</taxon>
    </lineage>
</organism>
<dbReference type="PANTHER" id="PTHR37322">
    <property type="match status" value="1"/>
</dbReference>
<dbReference type="InterPro" id="IPR024200">
    <property type="entry name" value="Chondroitinase_ABC_I"/>
</dbReference>
<evidence type="ECO:0000313" key="10">
    <source>
        <dbReference type="EMBL" id="MFB9056876.1"/>
    </source>
</evidence>
<feature type="chain" id="PRO_5045533303" evidence="6">
    <location>
        <begin position="22"/>
        <end position="1074"/>
    </location>
</feature>
<dbReference type="SUPFAM" id="SSF49863">
    <property type="entry name" value="Hyaluronate lyase-like, C-terminal domain"/>
    <property type="match status" value="1"/>
</dbReference>
<evidence type="ECO:0000259" key="8">
    <source>
        <dbReference type="Pfam" id="PF09092"/>
    </source>
</evidence>
<feature type="domain" description="Polysaccharide lyase family 8 central" evidence="7">
    <location>
        <begin position="655"/>
        <end position="919"/>
    </location>
</feature>
<dbReference type="InterPro" id="IPR008979">
    <property type="entry name" value="Galactose-bd-like_sf"/>
</dbReference>
<comment type="subunit">
    <text evidence="3">Monomer.</text>
</comment>
<keyword evidence="6" id="KW-0732">Signal</keyword>
<dbReference type="SUPFAM" id="SSF49785">
    <property type="entry name" value="Galactose-binding domain-like"/>
    <property type="match status" value="1"/>
</dbReference>
<dbReference type="SUPFAM" id="SSF48230">
    <property type="entry name" value="Chondroitin AC/alginate lyase"/>
    <property type="match status" value="1"/>
</dbReference>